<evidence type="ECO:0000313" key="1">
    <source>
        <dbReference type="EMBL" id="KAI8431806.1"/>
    </source>
</evidence>
<comment type="caution">
    <text evidence="1">The sequence shown here is derived from an EMBL/GenBank/DDBJ whole genome shotgun (WGS) entry which is preliminary data.</text>
</comment>
<organism evidence="1 2">
    <name type="scientific">Choristoneura fumiferana</name>
    <name type="common">Spruce budworm moth</name>
    <name type="synonym">Archips fumiferana</name>
    <dbReference type="NCBI Taxonomy" id="7141"/>
    <lineage>
        <taxon>Eukaryota</taxon>
        <taxon>Metazoa</taxon>
        <taxon>Ecdysozoa</taxon>
        <taxon>Arthropoda</taxon>
        <taxon>Hexapoda</taxon>
        <taxon>Insecta</taxon>
        <taxon>Pterygota</taxon>
        <taxon>Neoptera</taxon>
        <taxon>Endopterygota</taxon>
        <taxon>Lepidoptera</taxon>
        <taxon>Glossata</taxon>
        <taxon>Ditrysia</taxon>
        <taxon>Tortricoidea</taxon>
        <taxon>Tortricidae</taxon>
        <taxon>Tortricinae</taxon>
        <taxon>Choristoneura</taxon>
    </lineage>
</organism>
<dbReference type="EMBL" id="CM046130">
    <property type="protein sequence ID" value="KAI8431806.1"/>
    <property type="molecule type" value="Genomic_DNA"/>
</dbReference>
<reference evidence="1 2" key="1">
    <citation type="journal article" date="2022" name="Genome Biol. Evol.">
        <title>The Spruce Budworm Genome: Reconstructing the Evolutionary History of Antifreeze Proteins.</title>
        <authorList>
            <person name="Beliveau C."/>
            <person name="Gagne P."/>
            <person name="Picq S."/>
            <person name="Vernygora O."/>
            <person name="Keeling C.I."/>
            <person name="Pinkney K."/>
            <person name="Doucet D."/>
            <person name="Wen F."/>
            <person name="Johnston J.S."/>
            <person name="Maaroufi H."/>
            <person name="Boyle B."/>
            <person name="Laroche J."/>
            <person name="Dewar K."/>
            <person name="Juretic N."/>
            <person name="Blackburn G."/>
            <person name="Nisole A."/>
            <person name="Brunet B."/>
            <person name="Brandao M."/>
            <person name="Lumley L."/>
            <person name="Duan J."/>
            <person name="Quan G."/>
            <person name="Lucarotti C.J."/>
            <person name="Roe A.D."/>
            <person name="Sperling F.A.H."/>
            <person name="Levesque R.C."/>
            <person name="Cusson M."/>
        </authorList>
    </citation>
    <scope>NUCLEOTIDE SEQUENCE [LARGE SCALE GENOMIC DNA]</scope>
    <source>
        <strain evidence="1">Glfc:IPQL:Cfum</strain>
    </source>
</reference>
<keyword evidence="2" id="KW-1185">Reference proteome</keyword>
<sequence>MEDVQEIIEEPIQFSKGINLRELLTSDTEFQIDLDFKQKKSLDPNLNDELFQLYDEEEESSDCEDILKTIEDSAEKQMLSSPEYLSFKELSAKMTDCVASGDCKILIIEEGDGPLVPVDAEVTIHYAAYWEKEKIPFDSTLTMNFGAPMKLRLGCGKILPGLELALSTVRGPTARLHALVAPSLAWGPMGVPPRIRPETALFVIALYKVTDRRAPDTFNDLPMEEQKKYEVTIRTVNSLHAEAKDLFRKKKYRPAMKNYQQAMSVLNISRPETEIEEAEIKRLRINTYVNLAMCYCKLNKPNYAISMLENLEYVTDTDKHCKALFYYGKAYQMLGNNEEALKYYRKSLKLEPKNKDIGKTLAELDEYIKRSAAKEKELWQNAFESEPAKKESVYDVDEDFQNGVRDMCQDLAGRHEYVKFDLPLGLTKDEVGCIRSMITEFKGLTLVEDGEGKRKKVSIIRKLL</sequence>
<dbReference type="Proteomes" id="UP001064048">
    <property type="component" value="Chromosome 30"/>
</dbReference>
<evidence type="ECO:0000313" key="2">
    <source>
        <dbReference type="Proteomes" id="UP001064048"/>
    </source>
</evidence>
<accession>A0ACC0K6Y9</accession>
<protein>
    <submittedName>
        <fullName evidence="1">Uncharacterized protein</fullName>
    </submittedName>
</protein>
<proteinExistence type="predicted"/>
<name>A0ACC0K6Y9_CHOFU</name>
<gene>
    <name evidence="1" type="ORF">MSG28_016222</name>
</gene>